<protein>
    <recommendedName>
        <fullName evidence="5">Pseudouridine synthase</fullName>
        <ecNumber evidence="5">5.4.99.-</ecNumber>
    </recommendedName>
</protein>
<dbReference type="SUPFAM" id="SSF55120">
    <property type="entry name" value="Pseudouridine synthase"/>
    <property type="match status" value="1"/>
</dbReference>
<dbReference type="Gene3D" id="3.10.290.10">
    <property type="entry name" value="RNA-binding S4 domain"/>
    <property type="match status" value="1"/>
</dbReference>
<dbReference type="RefSeq" id="WP_207648435.1">
    <property type="nucleotide sequence ID" value="NZ_FOIF01000049.1"/>
</dbReference>
<reference evidence="8" key="1">
    <citation type="submission" date="2016-10" db="EMBL/GenBank/DDBJ databases">
        <authorList>
            <person name="Varghese N."/>
            <person name="Submissions S."/>
        </authorList>
    </citation>
    <scope>NUCLEOTIDE SEQUENCE [LARGE SCALE GENOMIC DNA]</scope>
    <source>
        <strain evidence="8">DSM 13577</strain>
    </source>
</reference>
<evidence type="ECO:0000256" key="2">
    <source>
        <dbReference type="ARBA" id="ARBA00022884"/>
    </source>
</evidence>
<dbReference type="GO" id="GO:0003723">
    <property type="term" value="F:RNA binding"/>
    <property type="evidence" value="ECO:0007669"/>
    <property type="project" value="UniProtKB-KW"/>
</dbReference>
<dbReference type="InterPro" id="IPR036986">
    <property type="entry name" value="S4_RNA-bd_sf"/>
</dbReference>
<evidence type="ECO:0000256" key="1">
    <source>
        <dbReference type="ARBA" id="ARBA00008348"/>
    </source>
</evidence>
<evidence type="ECO:0000313" key="7">
    <source>
        <dbReference type="EMBL" id="SET10746.1"/>
    </source>
</evidence>
<dbReference type="InterPro" id="IPR006145">
    <property type="entry name" value="PsdUridine_synth_RsuA/RluA"/>
</dbReference>
<dbReference type="PANTHER" id="PTHR47683:SF4">
    <property type="entry name" value="PSEUDOURIDINE SYNTHASE"/>
    <property type="match status" value="1"/>
</dbReference>
<dbReference type="CDD" id="cd02553">
    <property type="entry name" value="PseudoU_synth_RsuA"/>
    <property type="match status" value="1"/>
</dbReference>
<dbReference type="SUPFAM" id="SSF55174">
    <property type="entry name" value="Alpha-L RNA-binding motif"/>
    <property type="match status" value="1"/>
</dbReference>
<dbReference type="Gene3D" id="3.30.70.580">
    <property type="entry name" value="Pseudouridine synthase I, catalytic domain, N-terminal subdomain"/>
    <property type="match status" value="1"/>
</dbReference>
<proteinExistence type="inferred from homology"/>
<dbReference type="InterPro" id="IPR050343">
    <property type="entry name" value="RsuA_PseudoU_synthase"/>
</dbReference>
<dbReference type="AlphaFoldDB" id="A0A1I0BUU4"/>
<dbReference type="GO" id="GO:0000455">
    <property type="term" value="P:enzyme-directed rRNA pseudouridine synthesis"/>
    <property type="evidence" value="ECO:0007669"/>
    <property type="project" value="UniProtKB-ARBA"/>
</dbReference>
<comment type="similarity">
    <text evidence="1 5">Belongs to the pseudouridine synthase RsuA family.</text>
</comment>
<evidence type="ECO:0000259" key="6">
    <source>
        <dbReference type="SMART" id="SM00363"/>
    </source>
</evidence>
<keyword evidence="3 5" id="KW-0413">Isomerase</keyword>
<dbReference type="Pfam" id="PF01479">
    <property type="entry name" value="S4"/>
    <property type="match status" value="1"/>
</dbReference>
<dbReference type="PROSITE" id="PS50889">
    <property type="entry name" value="S4"/>
    <property type="match status" value="1"/>
</dbReference>
<feature type="domain" description="RNA-binding S4" evidence="6">
    <location>
        <begin position="5"/>
        <end position="65"/>
    </location>
</feature>
<organism evidence="7 8">
    <name type="scientific">Anaerobranca gottschalkii DSM 13577</name>
    <dbReference type="NCBI Taxonomy" id="1120990"/>
    <lineage>
        <taxon>Bacteria</taxon>
        <taxon>Bacillati</taxon>
        <taxon>Bacillota</taxon>
        <taxon>Clostridia</taxon>
        <taxon>Eubacteriales</taxon>
        <taxon>Proteinivoracaceae</taxon>
        <taxon>Anaerobranca</taxon>
    </lineage>
</organism>
<dbReference type="Pfam" id="PF00849">
    <property type="entry name" value="PseudoU_synth_2"/>
    <property type="match status" value="1"/>
</dbReference>
<keyword evidence="8" id="KW-1185">Reference proteome</keyword>
<accession>A0A1I0BUU4</accession>
<dbReference type="InterPro" id="IPR018496">
    <property type="entry name" value="PsdUridine_synth_RsuA/RluB_CS"/>
</dbReference>
<dbReference type="InterPro" id="IPR020094">
    <property type="entry name" value="TruA/RsuA/RluB/E/F_N"/>
</dbReference>
<dbReference type="InterPro" id="IPR002942">
    <property type="entry name" value="S4_RNA-bd"/>
</dbReference>
<name>A0A1I0BUU4_9FIRM</name>
<sequence length="239" mass="26978">MGKKMRLDKVLANMGFGSRKDIKKLVKAGKVSINGELANDPSAYVDPYCDEIILSGKPVIYKEFIYIMMNKPPGVLSATEDDRDPVVVDLLKEEDKAFKPFPVGRLDKDTEGLLLLTNDGKLAHKLTSPKKKVPKIYYADVLGEVTQRDVEIFSKGVTLDDGYRTMPGQLEIIKSGEISQIQLTIYEGKFHQVKRMFQAVGKRVIYLKRIAMGDLKLDENLKLGQYRHLTEEELALLTK</sequence>
<evidence type="ECO:0000256" key="5">
    <source>
        <dbReference type="RuleBase" id="RU003887"/>
    </source>
</evidence>
<dbReference type="CDD" id="cd00165">
    <property type="entry name" value="S4"/>
    <property type="match status" value="1"/>
</dbReference>
<dbReference type="PROSITE" id="PS01149">
    <property type="entry name" value="PSI_RSU"/>
    <property type="match status" value="1"/>
</dbReference>
<dbReference type="EMBL" id="FOIF01000049">
    <property type="protein sequence ID" value="SET10746.1"/>
    <property type="molecule type" value="Genomic_DNA"/>
</dbReference>
<dbReference type="STRING" id="1120990.SAMN03080614_10499"/>
<dbReference type="InterPro" id="IPR042092">
    <property type="entry name" value="PsdUridine_s_RsuA/RluB/E/F_cat"/>
</dbReference>
<dbReference type="GO" id="GO:0005829">
    <property type="term" value="C:cytosol"/>
    <property type="evidence" value="ECO:0007669"/>
    <property type="project" value="UniProtKB-ARBA"/>
</dbReference>
<gene>
    <name evidence="7" type="ORF">SAMN03080614_10499</name>
</gene>
<dbReference type="NCBIfam" id="TIGR00093">
    <property type="entry name" value="pseudouridine synthase"/>
    <property type="match status" value="1"/>
</dbReference>
<dbReference type="SMART" id="SM00363">
    <property type="entry name" value="S4"/>
    <property type="match status" value="1"/>
</dbReference>
<dbReference type="GO" id="GO:0120159">
    <property type="term" value="F:rRNA pseudouridine synthase activity"/>
    <property type="evidence" value="ECO:0007669"/>
    <property type="project" value="UniProtKB-ARBA"/>
</dbReference>
<keyword evidence="2 4" id="KW-0694">RNA-binding</keyword>
<dbReference type="InterPro" id="IPR020103">
    <property type="entry name" value="PsdUridine_synth_cat_dom_sf"/>
</dbReference>
<dbReference type="EC" id="5.4.99.-" evidence="5"/>
<dbReference type="FunFam" id="3.30.70.1560:FF:000001">
    <property type="entry name" value="Pseudouridine synthase"/>
    <property type="match status" value="1"/>
</dbReference>
<evidence type="ECO:0000256" key="4">
    <source>
        <dbReference type="PROSITE-ProRule" id="PRU00182"/>
    </source>
</evidence>
<dbReference type="Gene3D" id="3.30.70.1560">
    <property type="entry name" value="Alpha-L RNA-binding motif"/>
    <property type="match status" value="1"/>
</dbReference>
<dbReference type="InterPro" id="IPR000748">
    <property type="entry name" value="PsdUridine_synth_RsuA/RluB/E/F"/>
</dbReference>
<dbReference type="PANTHER" id="PTHR47683">
    <property type="entry name" value="PSEUDOURIDINE SYNTHASE FAMILY PROTEIN-RELATED"/>
    <property type="match status" value="1"/>
</dbReference>
<evidence type="ECO:0000256" key="3">
    <source>
        <dbReference type="ARBA" id="ARBA00023235"/>
    </source>
</evidence>
<dbReference type="Proteomes" id="UP000243819">
    <property type="component" value="Unassembled WGS sequence"/>
</dbReference>
<evidence type="ECO:0000313" key="8">
    <source>
        <dbReference type="Proteomes" id="UP000243819"/>
    </source>
</evidence>